<dbReference type="SUPFAM" id="SSF88946">
    <property type="entry name" value="Sigma2 domain of RNA polymerase sigma factors"/>
    <property type="match status" value="1"/>
</dbReference>
<name>A0A7V1CXY2_9GAMM</name>
<evidence type="ECO:0000313" key="6">
    <source>
        <dbReference type="EMBL" id="HEA16259.1"/>
    </source>
</evidence>
<dbReference type="GO" id="GO:0016987">
    <property type="term" value="F:sigma factor activity"/>
    <property type="evidence" value="ECO:0007669"/>
    <property type="project" value="UniProtKB-KW"/>
</dbReference>
<comment type="similarity">
    <text evidence="1">Belongs to the sigma-70 factor family. ECF subfamily.</text>
</comment>
<keyword evidence="3" id="KW-0731">Sigma factor</keyword>
<proteinExistence type="inferred from homology"/>
<dbReference type="EMBL" id="DRGM01000079">
    <property type="protein sequence ID" value="HEA16259.1"/>
    <property type="molecule type" value="Genomic_DNA"/>
</dbReference>
<evidence type="ECO:0000256" key="2">
    <source>
        <dbReference type="ARBA" id="ARBA00023015"/>
    </source>
</evidence>
<dbReference type="GO" id="GO:0006352">
    <property type="term" value="P:DNA-templated transcription initiation"/>
    <property type="evidence" value="ECO:0007669"/>
    <property type="project" value="InterPro"/>
</dbReference>
<organism evidence="6">
    <name type="scientific">Pseudoalteromonas prydzensis</name>
    <dbReference type="NCBI Taxonomy" id="182141"/>
    <lineage>
        <taxon>Bacteria</taxon>
        <taxon>Pseudomonadati</taxon>
        <taxon>Pseudomonadota</taxon>
        <taxon>Gammaproteobacteria</taxon>
        <taxon>Alteromonadales</taxon>
        <taxon>Pseudoalteromonadaceae</taxon>
        <taxon>Pseudoalteromonas</taxon>
    </lineage>
</organism>
<dbReference type="Pfam" id="PF08281">
    <property type="entry name" value="Sigma70_r4_2"/>
    <property type="match status" value="1"/>
</dbReference>
<dbReference type="PANTHER" id="PTHR43133">
    <property type="entry name" value="RNA POLYMERASE ECF-TYPE SIGMA FACTO"/>
    <property type="match status" value="1"/>
</dbReference>
<dbReference type="AlphaFoldDB" id="A0A7V1CXY2"/>
<dbReference type="Proteomes" id="UP000886188">
    <property type="component" value="Unassembled WGS sequence"/>
</dbReference>
<dbReference type="InterPro" id="IPR014284">
    <property type="entry name" value="RNA_pol_sigma-70_dom"/>
</dbReference>
<evidence type="ECO:0000256" key="1">
    <source>
        <dbReference type="ARBA" id="ARBA00010641"/>
    </source>
</evidence>
<evidence type="ECO:0000259" key="5">
    <source>
        <dbReference type="Pfam" id="PF08281"/>
    </source>
</evidence>
<sequence>MKNKNIAVSKREFSITTELLKDEQKLKAAIRKWVKVPEDEADVFQETFATVIEQDKHKKIDNPLAYAVTVARHFAWKLSAKKSEPYDETLDTRESECIEQRYSQHQQISTIQAVLKNMPPMRQQVFIRRRLYNQSREHIAKELDLSEDAVKKHINRALAQLAMHAE</sequence>
<evidence type="ECO:0000256" key="4">
    <source>
        <dbReference type="ARBA" id="ARBA00023163"/>
    </source>
</evidence>
<reference evidence="6" key="1">
    <citation type="journal article" date="2020" name="mSystems">
        <title>Genome- and Community-Level Interaction Insights into Carbon Utilization and Element Cycling Functions of Hydrothermarchaeota in Hydrothermal Sediment.</title>
        <authorList>
            <person name="Zhou Z."/>
            <person name="Liu Y."/>
            <person name="Xu W."/>
            <person name="Pan J."/>
            <person name="Luo Z.H."/>
            <person name="Li M."/>
        </authorList>
    </citation>
    <scope>NUCLEOTIDE SEQUENCE [LARGE SCALE GENOMIC DNA]</scope>
    <source>
        <strain evidence="6">HyVt-346</strain>
    </source>
</reference>
<dbReference type="InterPro" id="IPR013249">
    <property type="entry name" value="RNA_pol_sigma70_r4_t2"/>
</dbReference>
<dbReference type="InterPro" id="IPR013325">
    <property type="entry name" value="RNA_pol_sigma_r2"/>
</dbReference>
<dbReference type="Gene3D" id="1.10.10.10">
    <property type="entry name" value="Winged helix-like DNA-binding domain superfamily/Winged helix DNA-binding domain"/>
    <property type="match status" value="1"/>
</dbReference>
<keyword evidence="4" id="KW-0804">Transcription</keyword>
<keyword evidence="2" id="KW-0805">Transcription regulation</keyword>
<dbReference type="GO" id="GO:0003677">
    <property type="term" value="F:DNA binding"/>
    <property type="evidence" value="ECO:0007669"/>
    <property type="project" value="InterPro"/>
</dbReference>
<feature type="domain" description="RNA polymerase sigma factor 70 region 4 type 2" evidence="5">
    <location>
        <begin position="111"/>
        <end position="161"/>
    </location>
</feature>
<protein>
    <submittedName>
        <fullName evidence="6">Sigma-70 family RNA polymerase sigma factor</fullName>
    </submittedName>
</protein>
<accession>A0A7V1CXY2</accession>
<evidence type="ECO:0000256" key="3">
    <source>
        <dbReference type="ARBA" id="ARBA00023082"/>
    </source>
</evidence>
<gene>
    <name evidence="6" type="ORF">ENH88_07395</name>
</gene>
<dbReference type="NCBIfam" id="TIGR02937">
    <property type="entry name" value="sigma70-ECF"/>
    <property type="match status" value="1"/>
</dbReference>
<dbReference type="InterPro" id="IPR036388">
    <property type="entry name" value="WH-like_DNA-bd_sf"/>
</dbReference>
<dbReference type="PANTHER" id="PTHR43133:SF63">
    <property type="entry name" value="RNA POLYMERASE SIGMA FACTOR FECI-RELATED"/>
    <property type="match status" value="1"/>
</dbReference>
<dbReference type="InterPro" id="IPR013324">
    <property type="entry name" value="RNA_pol_sigma_r3/r4-like"/>
</dbReference>
<dbReference type="InterPro" id="IPR039425">
    <property type="entry name" value="RNA_pol_sigma-70-like"/>
</dbReference>
<dbReference type="SUPFAM" id="SSF88659">
    <property type="entry name" value="Sigma3 and sigma4 domains of RNA polymerase sigma factors"/>
    <property type="match status" value="1"/>
</dbReference>
<comment type="caution">
    <text evidence="6">The sequence shown here is derived from an EMBL/GenBank/DDBJ whole genome shotgun (WGS) entry which is preliminary data.</text>
</comment>